<feature type="region of interest" description="Disordered" evidence="1">
    <location>
        <begin position="680"/>
        <end position="721"/>
    </location>
</feature>
<dbReference type="PANTHER" id="PTHR31138:SF1">
    <property type="entry name" value="PDZ DOMAIN-CONTAINING PROTEIN"/>
    <property type="match status" value="1"/>
</dbReference>
<comment type="caution">
    <text evidence="3">The sequence shown here is derived from an EMBL/GenBank/DDBJ whole genome shotgun (WGS) entry which is preliminary data.</text>
</comment>
<dbReference type="InterPro" id="IPR017943">
    <property type="entry name" value="Bactericidal_perm-incr_a/b_dom"/>
</dbReference>
<dbReference type="EMBL" id="SDOX01000016">
    <property type="protein sequence ID" value="TFJ85193.1"/>
    <property type="molecule type" value="Genomic_DNA"/>
</dbReference>
<dbReference type="PANTHER" id="PTHR31138">
    <property type="entry name" value="CHROMOSOME 19, WHOLE GENOME SHOTGUN SEQUENCE"/>
    <property type="match status" value="1"/>
</dbReference>
<keyword evidence="4" id="KW-1185">Reference proteome</keyword>
<gene>
    <name evidence="3" type="ORF">NSK_003616</name>
</gene>
<dbReference type="Gene3D" id="3.15.10.10">
    <property type="entry name" value="Bactericidal permeability-increasing protein, domain 1"/>
    <property type="match status" value="1"/>
</dbReference>
<feature type="region of interest" description="Disordered" evidence="1">
    <location>
        <begin position="160"/>
        <end position="236"/>
    </location>
</feature>
<name>A0A4D9D5C8_9STRA</name>
<dbReference type="GO" id="GO:0008289">
    <property type="term" value="F:lipid binding"/>
    <property type="evidence" value="ECO:0007669"/>
    <property type="project" value="InterPro"/>
</dbReference>
<dbReference type="Pfam" id="PF19343">
    <property type="entry name" value="HAM1_N"/>
    <property type="match status" value="1"/>
</dbReference>
<sequence>MEPFVPPGVQVQLAEESQRIGPQEAKEAAIPSNIVIEEKLQALKLGSSQQELSQKGQEVAENFDKLLEDTWRLFVEKNKDEDLQKAALHASRAAQIARRNDLLSSPYGRLTLEQAMEGAYSAMGFARLLVTSAEFRDELVELIGLLQLALRRQGPVTGKTRTVRGRKLVSGPEEEEREVIKGQEEEEEQEDEVEEEGKKNEEEEEEQEEEEQDEEGGKGGEEEETQEGIARKGLEREVISPVSQNQLDMIARCLVHLFKRLQGKSDVQDSFRFLLDQLHMAVEKGTLHSDRLEQQMEESEPRKALLSETGRAKHHAIRVIESWTETSLDPLFAQLNALNDQIQNDSETRAALRDVRSFLERNLQSGKIDDEDAVVQETKGHVDRMRRRLLAKYNERVCRLVEELSYIRDTLKENETAEILQHDIQHLARSIVYDSQGQPTISSDLVNDLEVLFGTLLRKVQFIPIPRIAVVTNNFDFACDDIVLNLRELTPKQIQLESLTNIHNLESEQSEYTAIRGVSAAAEGAPEPVGLETFVRIYLREIHADLPGISWYFNKKGGMIQDHDRGKADIKIYGKGMSVDLDVQPGLPIATEDRPVAHTLEVKQCKATIHRMSLRLYDARHDWLYTVFHPYIKGQVRRAIESSVGRYLKAYVTNIDRNATIAAVGHYPATRHIMVSSKQEQKEHQEHYRGHEKEQLGATIQSRSARTVRPTSVGEDDVPQIHRLVEEEGFERQGGRLSPFEEGPA</sequence>
<feature type="compositionally biased region" description="Acidic residues" evidence="1">
    <location>
        <begin position="202"/>
        <end position="214"/>
    </location>
</feature>
<accession>A0A4D9D5C8</accession>
<evidence type="ECO:0000313" key="4">
    <source>
        <dbReference type="Proteomes" id="UP000355283"/>
    </source>
</evidence>
<dbReference type="InterPro" id="IPR045967">
    <property type="entry name" value="HAM1-like_N"/>
</dbReference>
<organism evidence="3 4">
    <name type="scientific">Nannochloropsis salina CCMP1776</name>
    <dbReference type="NCBI Taxonomy" id="1027361"/>
    <lineage>
        <taxon>Eukaryota</taxon>
        <taxon>Sar</taxon>
        <taxon>Stramenopiles</taxon>
        <taxon>Ochrophyta</taxon>
        <taxon>Eustigmatophyceae</taxon>
        <taxon>Eustigmatales</taxon>
        <taxon>Monodopsidaceae</taxon>
        <taxon>Microchloropsis</taxon>
        <taxon>Microchloropsis salina</taxon>
    </lineage>
</organism>
<feature type="compositionally biased region" description="Acidic residues" evidence="1">
    <location>
        <begin position="184"/>
        <end position="195"/>
    </location>
</feature>
<dbReference type="AlphaFoldDB" id="A0A4D9D5C8"/>
<dbReference type="OrthoDB" id="19394at2759"/>
<protein>
    <recommendedName>
        <fullName evidence="2">HAM1-like N-terminal domain-containing protein</fullName>
    </recommendedName>
</protein>
<reference evidence="3 4" key="1">
    <citation type="submission" date="2019-01" db="EMBL/GenBank/DDBJ databases">
        <title>Nuclear Genome Assembly of the Microalgal Biofuel strain Nannochloropsis salina CCMP1776.</title>
        <authorList>
            <person name="Hovde B."/>
        </authorList>
    </citation>
    <scope>NUCLEOTIDE SEQUENCE [LARGE SCALE GENOMIC DNA]</scope>
    <source>
        <strain evidence="3 4">CCMP1776</strain>
    </source>
</reference>
<evidence type="ECO:0000256" key="1">
    <source>
        <dbReference type="SAM" id="MobiDB-lite"/>
    </source>
</evidence>
<dbReference type="SUPFAM" id="SSF55394">
    <property type="entry name" value="Bactericidal permeability-increasing protein, BPI"/>
    <property type="match status" value="1"/>
</dbReference>
<feature type="domain" description="HAM1-like N-terminal" evidence="2">
    <location>
        <begin position="181"/>
        <end position="583"/>
    </location>
</feature>
<proteinExistence type="predicted"/>
<evidence type="ECO:0000259" key="2">
    <source>
        <dbReference type="Pfam" id="PF19343"/>
    </source>
</evidence>
<dbReference type="Proteomes" id="UP000355283">
    <property type="component" value="Unassembled WGS sequence"/>
</dbReference>
<evidence type="ECO:0000313" key="3">
    <source>
        <dbReference type="EMBL" id="TFJ85193.1"/>
    </source>
</evidence>
<feature type="compositionally biased region" description="Basic and acidic residues" evidence="1">
    <location>
        <begin position="680"/>
        <end position="695"/>
    </location>
</feature>